<name>A0ABV1H468_9FIRM</name>
<dbReference type="EMBL" id="JBBMFS010000004">
    <property type="protein sequence ID" value="MEQ2554505.1"/>
    <property type="molecule type" value="Genomic_DNA"/>
</dbReference>
<accession>A0ABV1H468</accession>
<proteinExistence type="predicted"/>
<reference evidence="3" key="1">
    <citation type="submission" date="2024-03" db="EMBL/GenBank/DDBJ databases">
        <title>Human intestinal bacterial collection.</title>
        <authorList>
            <person name="Pauvert C."/>
            <person name="Hitch T.C.A."/>
            <person name="Clavel T."/>
        </authorList>
    </citation>
    <scope>NUCLEOTIDE SEQUENCE [LARGE SCALE GENOMIC DNA]</scope>
    <source>
        <strain evidence="3">CLA-AA-H89B</strain>
    </source>
</reference>
<evidence type="ECO:0000256" key="1">
    <source>
        <dbReference type="ARBA" id="ARBA00023118"/>
    </source>
</evidence>
<gene>
    <name evidence="3" type="primary">cas5b</name>
    <name evidence="3" type="ORF">WMO37_05650</name>
</gene>
<evidence type="ECO:0000256" key="2">
    <source>
        <dbReference type="SAM" id="Phobius"/>
    </source>
</evidence>
<dbReference type="NCBIfam" id="TIGR02593">
    <property type="entry name" value="CRISPR_cas5"/>
    <property type="match status" value="1"/>
</dbReference>
<dbReference type="NCBIfam" id="TIGR02592">
    <property type="entry name" value="cas_Cas5h"/>
    <property type="match status" value="1"/>
</dbReference>
<organism evidence="3 4">
    <name type="scientific">Lachnospira intestinalis</name>
    <dbReference type="NCBI Taxonomy" id="3133158"/>
    <lineage>
        <taxon>Bacteria</taxon>
        <taxon>Bacillati</taxon>
        <taxon>Bacillota</taxon>
        <taxon>Clostridia</taxon>
        <taxon>Lachnospirales</taxon>
        <taxon>Lachnospiraceae</taxon>
        <taxon>Lachnospira</taxon>
    </lineage>
</organism>
<dbReference type="InterPro" id="IPR013422">
    <property type="entry name" value="CRISPR-assoc_prot_Cas5_N"/>
</dbReference>
<comment type="caution">
    <text evidence="3">The sequence shown here is derived from an EMBL/GenBank/DDBJ whole genome shotgun (WGS) entry which is preliminary data.</text>
</comment>
<keyword evidence="4" id="KW-1185">Reference proteome</keyword>
<evidence type="ECO:0000313" key="3">
    <source>
        <dbReference type="EMBL" id="MEQ2554505.1"/>
    </source>
</evidence>
<dbReference type="Proteomes" id="UP001546774">
    <property type="component" value="Unassembled WGS sequence"/>
</dbReference>
<sequence length="260" mass="29975">MKSSRLKGVEQMKVLRFTLSGKQAFFKKPEVNKYYYFTYGHIHRVALLGLLGTVMGYSGYAHIVQKKKMEAPEYPEFYEQLKELKMAVIPCCEKGSFPQKIIAFNNSVGYASMEKGGNLIVRQQWLENPKWYVYIMLDSEVAEAVADSIIGRKCVYMPYLGSNDHPADITEASMIDATEVETPKKIDSFFVRGDAVVDLDDFEQDNPYKYEEALPVRLDLAFNMYEYERFVLTNLAVSEIQKKIYAVDDIDGRTYHIAFY</sequence>
<keyword evidence="2" id="KW-0472">Membrane</keyword>
<keyword evidence="2" id="KW-1133">Transmembrane helix</keyword>
<dbReference type="InterPro" id="IPR013421">
    <property type="entry name" value="CRISPR-assoc_prot_Cas5_HALMA"/>
</dbReference>
<feature type="transmembrane region" description="Helical" evidence="2">
    <location>
        <begin position="41"/>
        <end position="60"/>
    </location>
</feature>
<protein>
    <submittedName>
        <fullName evidence="3">Type I-B CRISPR-associated protein Cas5b</fullName>
    </submittedName>
</protein>
<keyword evidence="2" id="KW-0812">Transmembrane</keyword>
<keyword evidence="1" id="KW-0051">Antiviral defense</keyword>
<evidence type="ECO:0000313" key="4">
    <source>
        <dbReference type="Proteomes" id="UP001546774"/>
    </source>
</evidence>